<accession>U4UQK3</accession>
<evidence type="ECO:0000256" key="3">
    <source>
        <dbReference type="ARBA" id="ARBA00022833"/>
    </source>
</evidence>
<gene>
    <name evidence="8" type="ORF">D910_12632</name>
</gene>
<dbReference type="GO" id="GO:0008270">
    <property type="term" value="F:zinc ion binding"/>
    <property type="evidence" value="ECO:0007669"/>
    <property type="project" value="UniProtKB-KW"/>
</dbReference>
<dbReference type="InterPro" id="IPR006612">
    <property type="entry name" value="THAP_Znf"/>
</dbReference>
<feature type="coiled-coil region" evidence="6">
    <location>
        <begin position="181"/>
        <end position="208"/>
    </location>
</feature>
<organism evidence="8 9">
    <name type="scientific">Dendroctonus ponderosae</name>
    <name type="common">Mountain pine beetle</name>
    <dbReference type="NCBI Taxonomy" id="77166"/>
    <lineage>
        <taxon>Eukaryota</taxon>
        <taxon>Metazoa</taxon>
        <taxon>Ecdysozoa</taxon>
        <taxon>Arthropoda</taxon>
        <taxon>Hexapoda</taxon>
        <taxon>Insecta</taxon>
        <taxon>Pterygota</taxon>
        <taxon>Neoptera</taxon>
        <taxon>Endopterygota</taxon>
        <taxon>Coleoptera</taxon>
        <taxon>Polyphaga</taxon>
        <taxon>Cucujiformia</taxon>
        <taxon>Curculionidae</taxon>
        <taxon>Scolytinae</taxon>
        <taxon>Dendroctonus</taxon>
    </lineage>
</organism>
<dbReference type="GO" id="GO:0003677">
    <property type="term" value="F:DNA binding"/>
    <property type="evidence" value="ECO:0007669"/>
    <property type="project" value="UniProtKB-UniRule"/>
</dbReference>
<evidence type="ECO:0000259" key="7">
    <source>
        <dbReference type="PROSITE" id="PS50950"/>
    </source>
</evidence>
<keyword evidence="4 5" id="KW-0238">DNA-binding</keyword>
<dbReference type="PROSITE" id="PS50950">
    <property type="entry name" value="ZF_THAP"/>
    <property type="match status" value="1"/>
</dbReference>
<evidence type="ECO:0000256" key="2">
    <source>
        <dbReference type="ARBA" id="ARBA00022771"/>
    </source>
</evidence>
<dbReference type="EMBL" id="KB632425">
    <property type="protein sequence ID" value="ERL95367.1"/>
    <property type="molecule type" value="Genomic_DNA"/>
</dbReference>
<dbReference type="SMART" id="SM00692">
    <property type="entry name" value="DM3"/>
    <property type="match status" value="1"/>
</dbReference>
<sequence>MFCVYGRASSCDHRLSKYWCDIVSCYFKNKCMKTIMVISCVAYGCNNEQNSRKIPFHTFPFKRTEILKLWIQALGRDNWKPSKTSRICGQHFLSSDYIIKPGLTANLLKPNAVPSVFPFQKYLLPKVTVSHRTVLKQIIPATNVQTENELMDIDLPSTSTSTATVEKSIDKECQTVLDDKVAILQRKVKTLKQEIKRKDVKIRNMKDVINAIGTNGHS</sequence>
<keyword evidence="2 5" id="KW-0863">Zinc-finger</keyword>
<dbReference type="SMART" id="SM00980">
    <property type="entry name" value="THAP"/>
    <property type="match status" value="1"/>
</dbReference>
<dbReference type="OrthoDB" id="5988927at2759"/>
<evidence type="ECO:0000256" key="4">
    <source>
        <dbReference type="ARBA" id="ARBA00023125"/>
    </source>
</evidence>
<dbReference type="Pfam" id="PF05485">
    <property type="entry name" value="THAP"/>
    <property type="match status" value="1"/>
</dbReference>
<evidence type="ECO:0000256" key="5">
    <source>
        <dbReference type="PROSITE-ProRule" id="PRU00309"/>
    </source>
</evidence>
<evidence type="ECO:0000256" key="1">
    <source>
        <dbReference type="ARBA" id="ARBA00022723"/>
    </source>
</evidence>
<dbReference type="InterPro" id="IPR052224">
    <property type="entry name" value="THAP_domain_protein"/>
</dbReference>
<keyword evidence="3" id="KW-0862">Zinc</keyword>
<dbReference type="PANTHER" id="PTHR46927:SF3">
    <property type="entry name" value="THAP-TYPE DOMAIN-CONTAINING PROTEIN"/>
    <property type="match status" value="1"/>
</dbReference>
<feature type="domain" description="THAP-type" evidence="7">
    <location>
        <begin position="36"/>
        <end position="117"/>
    </location>
</feature>
<dbReference type="AlphaFoldDB" id="U4UQK3"/>
<dbReference type="STRING" id="77166.U4UQK3"/>
<keyword evidence="1" id="KW-0479">Metal-binding</keyword>
<name>U4UQK3_DENPD</name>
<dbReference type="InterPro" id="IPR038441">
    <property type="entry name" value="THAP_Znf_sf"/>
</dbReference>
<proteinExistence type="predicted"/>
<protein>
    <recommendedName>
        <fullName evidence="7">THAP-type domain-containing protein</fullName>
    </recommendedName>
</protein>
<evidence type="ECO:0000313" key="8">
    <source>
        <dbReference type="EMBL" id="ERL95367.1"/>
    </source>
</evidence>
<keyword evidence="6" id="KW-0175">Coiled coil</keyword>
<evidence type="ECO:0000313" key="9">
    <source>
        <dbReference type="Proteomes" id="UP000030742"/>
    </source>
</evidence>
<dbReference type="PANTHER" id="PTHR46927">
    <property type="entry name" value="AGAP005574-PA"/>
    <property type="match status" value="1"/>
</dbReference>
<evidence type="ECO:0000256" key="6">
    <source>
        <dbReference type="SAM" id="Coils"/>
    </source>
</evidence>
<dbReference type="Proteomes" id="UP000030742">
    <property type="component" value="Unassembled WGS sequence"/>
</dbReference>
<dbReference type="SUPFAM" id="SSF57716">
    <property type="entry name" value="Glucocorticoid receptor-like (DNA-binding domain)"/>
    <property type="match status" value="1"/>
</dbReference>
<dbReference type="Gene3D" id="6.20.210.20">
    <property type="entry name" value="THAP domain"/>
    <property type="match status" value="1"/>
</dbReference>
<reference evidence="8 9" key="1">
    <citation type="journal article" date="2013" name="Genome Biol.">
        <title>Draft genome of the mountain pine beetle, Dendroctonus ponderosae Hopkins, a major forest pest.</title>
        <authorList>
            <person name="Keeling C.I."/>
            <person name="Yuen M.M."/>
            <person name="Liao N.Y."/>
            <person name="Docking T.R."/>
            <person name="Chan S.K."/>
            <person name="Taylor G.A."/>
            <person name="Palmquist D.L."/>
            <person name="Jackman S.D."/>
            <person name="Nguyen A."/>
            <person name="Li M."/>
            <person name="Henderson H."/>
            <person name="Janes J.K."/>
            <person name="Zhao Y."/>
            <person name="Pandoh P."/>
            <person name="Moore R."/>
            <person name="Sperling F.A."/>
            <person name="Huber D.P."/>
            <person name="Birol I."/>
            <person name="Jones S.J."/>
            <person name="Bohlmann J."/>
        </authorList>
    </citation>
    <scope>NUCLEOTIDE SEQUENCE</scope>
</reference>